<dbReference type="SUPFAM" id="SSF48403">
    <property type="entry name" value="Ankyrin repeat"/>
    <property type="match status" value="1"/>
</dbReference>
<keyword evidence="5" id="KW-1185">Reference proteome</keyword>
<feature type="repeat" description="ANK" evidence="3">
    <location>
        <begin position="109"/>
        <end position="141"/>
    </location>
</feature>
<dbReference type="PANTHER" id="PTHR24171">
    <property type="entry name" value="ANKYRIN REPEAT DOMAIN-CONTAINING PROTEIN 39-RELATED"/>
    <property type="match status" value="1"/>
</dbReference>
<evidence type="ECO:0000256" key="1">
    <source>
        <dbReference type="ARBA" id="ARBA00022737"/>
    </source>
</evidence>
<proteinExistence type="predicted"/>
<dbReference type="Gene3D" id="1.25.40.20">
    <property type="entry name" value="Ankyrin repeat-containing domain"/>
    <property type="match status" value="2"/>
</dbReference>
<keyword evidence="2 3" id="KW-0040">ANK repeat</keyword>
<dbReference type="Pfam" id="PF00023">
    <property type="entry name" value="Ank"/>
    <property type="match status" value="1"/>
</dbReference>
<feature type="repeat" description="ANK" evidence="3">
    <location>
        <begin position="215"/>
        <end position="247"/>
    </location>
</feature>
<feature type="repeat" description="ANK" evidence="3">
    <location>
        <begin position="74"/>
        <end position="106"/>
    </location>
</feature>
<dbReference type="PROSITE" id="PS50297">
    <property type="entry name" value="ANK_REP_REGION"/>
    <property type="match status" value="5"/>
</dbReference>
<dbReference type="PRINTS" id="PR01415">
    <property type="entry name" value="ANKYRIN"/>
</dbReference>
<evidence type="ECO:0000313" key="5">
    <source>
        <dbReference type="Proteomes" id="UP000664132"/>
    </source>
</evidence>
<sequence length="329" mass="33961">MSSRNFDKLRSVENISTTTGYCSDPTIGDSFEGVEEEDRWTDLQLASRDGDLSTIERLLSDPSTNINAPPTGWYGQNALQAACAQGHTSVVARLIAAGADVNAAGDFNRPRTALQIACVAGNVEIVEMLLAAGADVNVPAAKYNGRTALQAASEGGHLLVIEKLLEIGVCVNSPGAHYGGLTALQASCSPASNIAVVRRLLAAGASVNAPPSRYFGLTALQSASLHGILEIVNLLLDHGASANGPGAYNGGGTALLAAAECGYVEIVKRLLGAGADVQAVSGRKRQTALQAAAANGHGEAFVLLKMAAEEANSKKRIIHLSPPISAKQR</sequence>
<feature type="repeat" description="ANK" evidence="3">
    <location>
        <begin position="250"/>
        <end position="282"/>
    </location>
</feature>
<name>A0A8H7WJM5_9HELO</name>
<dbReference type="Proteomes" id="UP000664132">
    <property type="component" value="Unassembled WGS sequence"/>
</dbReference>
<reference evidence="4" key="1">
    <citation type="submission" date="2021-02" db="EMBL/GenBank/DDBJ databases">
        <title>Genome sequence Cadophora malorum strain M34.</title>
        <authorList>
            <person name="Stefanovic E."/>
            <person name="Vu D."/>
            <person name="Scully C."/>
            <person name="Dijksterhuis J."/>
            <person name="Roader J."/>
            <person name="Houbraken J."/>
        </authorList>
    </citation>
    <scope>NUCLEOTIDE SEQUENCE</scope>
    <source>
        <strain evidence="4">M34</strain>
    </source>
</reference>
<dbReference type="Pfam" id="PF12796">
    <property type="entry name" value="Ank_2"/>
    <property type="match status" value="2"/>
</dbReference>
<evidence type="ECO:0000313" key="4">
    <source>
        <dbReference type="EMBL" id="KAG4425883.1"/>
    </source>
</evidence>
<feature type="repeat" description="ANK" evidence="3">
    <location>
        <begin position="144"/>
        <end position="176"/>
    </location>
</feature>
<dbReference type="InterPro" id="IPR036770">
    <property type="entry name" value="Ankyrin_rpt-contain_sf"/>
</dbReference>
<dbReference type="PANTHER" id="PTHR24171:SF9">
    <property type="entry name" value="ANKYRIN REPEAT DOMAIN-CONTAINING PROTEIN 39"/>
    <property type="match status" value="1"/>
</dbReference>
<evidence type="ECO:0000256" key="2">
    <source>
        <dbReference type="ARBA" id="ARBA00023043"/>
    </source>
</evidence>
<gene>
    <name evidence="4" type="ORF">IFR04_001090</name>
</gene>
<organism evidence="4 5">
    <name type="scientific">Cadophora malorum</name>
    <dbReference type="NCBI Taxonomy" id="108018"/>
    <lineage>
        <taxon>Eukaryota</taxon>
        <taxon>Fungi</taxon>
        <taxon>Dikarya</taxon>
        <taxon>Ascomycota</taxon>
        <taxon>Pezizomycotina</taxon>
        <taxon>Leotiomycetes</taxon>
        <taxon>Helotiales</taxon>
        <taxon>Ploettnerulaceae</taxon>
        <taxon>Cadophora</taxon>
    </lineage>
</organism>
<dbReference type="PROSITE" id="PS50088">
    <property type="entry name" value="ANK_REPEAT"/>
    <property type="match status" value="5"/>
</dbReference>
<comment type="caution">
    <text evidence="4">The sequence shown here is derived from an EMBL/GenBank/DDBJ whole genome shotgun (WGS) entry which is preliminary data.</text>
</comment>
<evidence type="ECO:0008006" key="6">
    <source>
        <dbReference type="Google" id="ProtNLM"/>
    </source>
</evidence>
<protein>
    <recommendedName>
        <fullName evidence="6">Ankyrin</fullName>
    </recommendedName>
</protein>
<dbReference type="OrthoDB" id="3563777at2759"/>
<dbReference type="InterPro" id="IPR002110">
    <property type="entry name" value="Ankyrin_rpt"/>
</dbReference>
<evidence type="ECO:0000256" key="3">
    <source>
        <dbReference type="PROSITE-ProRule" id="PRU00023"/>
    </source>
</evidence>
<dbReference type="SMART" id="SM00248">
    <property type="entry name" value="ANK"/>
    <property type="match status" value="8"/>
</dbReference>
<dbReference type="AlphaFoldDB" id="A0A8H7WJM5"/>
<keyword evidence="1" id="KW-0677">Repeat</keyword>
<dbReference type="EMBL" id="JAFJYH010000007">
    <property type="protein sequence ID" value="KAG4425883.1"/>
    <property type="molecule type" value="Genomic_DNA"/>
</dbReference>
<accession>A0A8H7WJM5</accession>